<dbReference type="AlphaFoldDB" id="A0A6G9ATE8"/>
<dbReference type="RefSeq" id="WP_167214372.1">
    <property type="nucleotide sequence ID" value="NZ_CP050063.1"/>
</dbReference>
<evidence type="ECO:0000313" key="2">
    <source>
        <dbReference type="Proteomes" id="UP000501802"/>
    </source>
</evidence>
<keyword evidence="2" id="KW-1185">Reference proteome</keyword>
<organism evidence="1 2">
    <name type="scientific">Spirosoma aureum</name>
    <dbReference type="NCBI Taxonomy" id="2692134"/>
    <lineage>
        <taxon>Bacteria</taxon>
        <taxon>Pseudomonadati</taxon>
        <taxon>Bacteroidota</taxon>
        <taxon>Cytophagia</taxon>
        <taxon>Cytophagales</taxon>
        <taxon>Cytophagaceae</taxon>
        <taxon>Spirosoma</taxon>
    </lineage>
</organism>
<evidence type="ECO:0000313" key="1">
    <source>
        <dbReference type="EMBL" id="QIP15680.1"/>
    </source>
</evidence>
<protein>
    <submittedName>
        <fullName evidence="1">Uncharacterized protein</fullName>
    </submittedName>
</protein>
<dbReference type="EMBL" id="CP050063">
    <property type="protein sequence ID" value="QIP15680.1"/>
    <property type="molecule type" value="Genomic_DNA"/>
</dbReference>
<sequence>MLTPTFNTSPKRFMIRALHDPSDCGIIKAKSVEDAINKTLKAMCQIARRENKILVPFEVIELGSE</sequence>
<dbReference type="KEGG" id="spib:G8759_25130"/>
<dbReference type="Proteomes" id="UP000501802">
    <property type="component" value="Chromosome"/>
</dbReference>
<accession>A0A6G9ATE8</accession>
<name>A0A6G9ATE8_9BACT</name>
<reference evidence="1 2" key="1">
    <citation type="submission" date="2020-03" db="EMBL/GenBank/DDBJ databases">
        <authorList>
            <person name="Kim M.K."/>
        </authorList>
    </citation>
    <scope>NUCLEOTIDE SEQUENCE [LARGE SCALE GENOMIC DNA]</scope>
    <source>
        <strain evidence="1 2">BT328</strain>
    </source>
</reference>
<gene>
    <name evidence="1" type="ORF">G8759_25130</name>
</gene>
<proteinExistence type="predicted"/>